<dbReference type="InterPro" id="IPR018821">
    <property type="entry name" value="DUF294_put_nucleoTrafse_sb-bd"/>
</dbReference>
<name>A0A4U0PTN1_9NEIS</name>
<dbReference type="CDD" id="cd05401">
    <property type="entry name" value="NT_GlnE_GlnD_like"/>
    <property type="match status" value="1"/>
</dbReference>
<dbReference type="Pfam" id="PF03445">
    <property type="entry name" value="DUF294"/>
    <property type="match status" value="1"/>
</dbReference>
<dbReference type="InterPro" id="IPR000644">
    <property type="entry name" value="CBS_dom"/>
</dbReference>
<dbReference type="Pfam" id="PF10335">
    <property type="entry name" value="DUF294_C"/>
    <property type="match status" value="1"/>
</dbReference>
<gene>
    <name evidence="5" type="ORF">FAZ21_17435</name>
</gene>
<protein>
    <submittedName>
        <fullName evidence="5">CBS domain-containing protein</fullName>
    </submittedName>
</protein>
<evidence type="ECO:0000256" key="2">
    <source>
        <dbReference type="PROSITE-ProRule" id="PRU00703"/>
    </source>
</evidence>
<keyword evidence="1 2" id="KW-0129">CBS domain</keyword>
<dbReference type="InterPro" id="IPR014710">
    <property type="entry name" value="RmlC-like_jellyroll"/>
</dbReference>
<dbReference type="GO" id="GO:0008773">
    <property type="term" value="F:[protein-PII] uridylyltransferase activity"/>
    <property type="evidence" value="ECO:0007669"/>
    <property type="project" value="InterPro"/>
</dbReference>
<dbReference type="PROSITE" id="PS50042">
    <property type="entry name" value="CNMP_BINDING_3"/>
    <property type="match status" value="1"/>
</dbReference>
<evidence type="ECO:0000259" key="4">
    <source>
        <dbReference type="PROSITE" id="PS51371"/>
    </source>
</evidence>
<evidence type="ECO:0000313" key="6">
    <source>
        <dbReference type="Proteomes" id="UP000310016"/>
    </source>
</evidence>
<dbReference type="Gene3D" id="2.60.120.10">
    <property type="entry name" value="Jelly Rolls"/>
    <property type="match status" value="1"/>
</dbReference>
<dbReference type="InterPro" id="IPR005105">
    <property type="entry name" value="GlnD_Uridyltrans_N"/>
</dbReference>
<dbReference type="InterPro" id="IPR018490">
    <property type="entry name" value="cNMP-bd_dom_sf"/>
</dbReference>
<dbReference type="PANTHER" id="PTHR43080">
    <property type="entry name" value="CBS DOMAIN-CONTAINING PROTEIN CBSX3, MITOCHONDRIAL"/>
    <property type="match status" value="1"/>
</dbReference>
<dbReference type="SMART" id="SM00116">
    <property type="entry name" value="CBS"/>
    <property type="match status" value="2"/>
</dbReference>
<dbReference type="AlphaFoldDB" id="A0A4U0PTN1"/>
<evidence type="ECO:0000259" key="3">
    <source>
        <dbReference type="PROSITE" id="PS50042"/>
    </source>
</evidence>
<accession>A0A4U0PTN1</accession>
<dbReference type="CDD" id="cd00038">
    <property type="entry name" value="CAP_ED"/>
    <property type="match status" value="1"/>
</dbReference>
<organism evidence="5 6">
    <name type="scientific">Chitiniphilus eburneus</name>
    <dbReference type="NCBI Taxonomy" id="2571148"/>
    <lineage>
        <taxon>Bacteria</taxon>
        <taxon>Pseudomonadati</taxon>
        <taxon>Pseudomonadota</taxon>
        <taxon>Betaproteobacteria</taxon>
        <taxon>Neisseriales</taxon>
        <taxon>Chitinibacteraceae</taxon>
        <taxon>Chitiniphilus</taxon>
    </lineage>
</organism>
<dbReference type="Pfam" id="PF00571">
    <property type="entry name" value="CBS"/>
    <property type="match status" value="2"/>
</dbReference>
<dbReference type="Proteomes" id="UP000310016">
    <property type="component" value="Unassembled WGS sequence"/>
</dbReference>
<dbReference type="InterPro" id="IPR051257">
    <property type="entry name" value="Diverse_CBS-Domain"/>
</dbReference>
<dbReference type="OrthoDB" id="9808528at2"/>
<proteinExistence type="predicted"/>
<feature type="domain" description="Cyclic nucleotide-binding" evidence="3">
    <location>
        <begin position="11"/>
        <end position="124"/>
    </location>
</feature>
<dbReference type="PANTHER" id="PTHR43080:SF2">
    <property type="entry name" value="CBS DOMAIN-CONTAINING PROTEIN"/>
    <property type="match status" value="1"/>
</dbReference>
<evidence type="ECO:0000313" key="5">
    <source>
        <dbReference type="EMBL" id="TJZ66404.1"/>
    </source>
</evidence>
<dbReference type="SUPFAM" id="SSF54631">
    <property type="entry name" value="CBS-domain pair"/>
    <property type="match status" value="1"/>
</dbReference>
<dbReference type="PROSITE" id="PS51371">
    <property type="entry name" value="CBS"/>
    <property type="match status" value="1"/>
</dbReference>
<reference evidence="5 6" key="1">
    <citation type="submission" date="2019-04" db="EMBL/GenBank/DDBJ databases">
        <title>Chitiniphilus eburnea sp. nov., a novel chitinolytic bacterium isolated from aquaculture sludge.</title>
        <authorList>
            <person name="Sheng M."/>
        </authorList>
    </citation>
    <scope>NUCLEOTIDE SEQUENCE [LARGE SCALE GENOMIC DNA]</scope>
    <source>
        <strain evidence="5 6">HX-2-15</strain>
    </source>
</reference>
<dbReference type="EMBL" id="SUMF01000032">
    <property type="protein sequence ID" value="TJZ66404.1"/>
    <property type="molecule type" value="Genomic_DNA"/>
</dbReference>
<keyword evidence="6" id="KW-1185">Reference proteome</keyword>
<feature type="domain" description="CBS" evidence="4">
    <location>
        <begin position="212"/>
        <end position="268"/>
    </location>
</feature>
<dbReference type="SUPFAM" id="SSF51206">
    <property type="entry name" value="cAMP-binding domain-like"/>
    <property type="match status" value="1"/>
</dbReference>
<dbReference type="InterPro" id="IPR046342">
    <property type="entry name" value="CBS_dom_sf"/>
</dbReference>
<dbReference type="Gene3D" id="3.10.580.10">
    <property type="entry name" value="CBS-domain"/>
    <property type="match status" value="1"/>
</dbReference>
<evidence type="ECO:0000256" key="1">
    <source>
        <dbReference type="ARBA" id="ARBA00023122"/>
    </source>
</evidence>
<sequence>MPARFDFSRPPFDCLTEIERSEFDEVMDLEYFAAGETVIGPDQEVDALYVTMKGGVVEAGSDDPAAYRSGAPFDTRALVAGRGTSHLVAQEDSILFRIPRDTVLALTRRNPMFGAYFYQDVAKRLAFLAHRPFQRELQSLWMARVRQAPVGEPRWLDDRASVLDAACAMRQHHVTSVLVRGAEGVGIFTQSDLRNAVIDGVDTRSEAVALRARYELHTVEEDDFLYQAMLTMTHHGIQRVVVTREGEVVGVLEQIDLLAFLSNHSHLVAAQIERAATLDELRQAARDMERMVTLLHGQGVKVTLIAELVSELHHKLLARLFAMVAPPNALAHVCLLLLGSEGRGEQIMKTDQDNALLIEDGYRHPDLPAAAARFNELLVEFGYPPCPGGVMLSNPRWRQEIGPFKRQLEQWMDHPDGENAMNLAIWQDATPIAGRTDLYEQVRMHFTRWFAQDGGLLARFALPVEQHFDTPRPLLAQLWGAEQRDALDLKKSGIFVIVHGARSLALEAGVIGANTYRRLDALARGGHLDKQQARDLAEALAFLQALHLGHALRQVQEGKPVDYRIAPNELTTLENDLLKDTLAVVKRFRAHLRHHFQLDTL</sequence>
<dbReference type="InterPro" id="IPR000595">
    <property type="entry name" value="cNMP-bd_dom"/>
</dbReference>
<comment type="caution">
    <text evidence="5">The sequence shown here is derived from an EMBL/GenBank/DDBJ whole genome shotgun (WGS) entry which is preliminary data.</text>
</comment>
<dbReference type="RefSeq" id="WP_136774707.1">
    <property type="nucleotide sequence ID" value="NZ_CP156074.1"/>
</dbReference>